<organism evidence="2 3">
    <name type="scientific">Mycena belliarum</name>
    <dbReference type="NCBI Taxonomy" id="1033014"/>
    <lineage>
        <taxon>Eukaryota</taxon>
        <taxon>Fungi</taxon>
        <taxon>Dikarya</taxon>
        <taxon>Basidiomycota</taxon>
        <taxon>Agaricomycotina</taxon>
        <taxon>Agaricomycetes</taxon>
        <taxon>Agaricomycetidae</taxon>
        <taxon>Agaricales</taxon>
        <taxon>Marasmiineae</taxon>
        <taxon>Mycenaceae</taxon>
        <taxon>Mycena</taxon>
    </lineage>
</organism>
<dbReference type="Proteomes" id="UP001222325">
    <property type="component" value="Unassembled WGS sequence"/>
</dbReference>
<dbReference type="GO" id="GO:0003713">
    <property type="term" value="F:transcription coactivator activity"/>
    <property type="evidence" value="ECO:0007669"/>
    <property type="project" value="InterPro"/>
</dbReference>
<evidence type="ECO:0000313" key="3">
    <source>
        <dbReference type="Proteomes" id="UP001222325"/>
    </source>
</evidence>
<dbReference type="GO" id="GO:0031490">
    <property type="term" value="F:chromatin DNA binding"/>
    <property type="evidence" value="ECO:0007669"/>
    <property type="project" value="TreeGrafter"/>
</dbReference>
<dbReference type="PANTHER" id="PTHR31606">
    <property type="entry name" value="WW DOMAIN BINDING PROTEIN 2, ISOFORM E"/>
    <property type="match status" value="1"/>
</dbReference>
<dbReference type="InterPro" id="IPR044852">
    <property type="entry name" value="WBP2-like"/>
</dbReference>
<keyword evidence="3" id="KW-1185">Reference proteome</keyword>
<protein>
    <submittedName>
        <fullName evidence="2">Uncharacterized protein</fullName>
    </submittedName>
</protein>
<dbReference type="CDD" id="cd13214">
    <property type="entry name" value="PH-GRAM_WBP2"/>
    <property type="match status" value="1"/>
</dbReference>
<evidence type="ECO:0000256" key="1">
    <source>
        <dbReference type="SAM" id="MobiDB-lite"/>
    </source>
</evidence>
<dbReference type="SUPFAM" id="SSF50729">
    <property type="entry name" value="PH domain-like"/>
    <property type="match status" value="1"/>
</dbReference>
<proteinExistence type="predicted"/>
<comment type="caution">
    <text evidence="2">The sequence shown here is derived from an EMBL/GenBank/DDBJ whole genome shotgun (WGS) entry which is preliminary data.</text>
</comment>
<reference evidence="2" key="1">
    <citation type="submission" date="2023-03" db="EMBL/GenBank/DDBJ databases">
        <title>Massive genome expansion in bonnet fungi (Mycena s.s.) driven by repeated elements and novel gene families across ecological guilds.</title>
        <authorList>
            <consortium name="Lawrence Berkeley National Laboratory"/>
            <person name="Harder C.B."/>
            <person name="Miyauchi S."/>
            <person name="Viragh M."/>
            <person name="Kuo A."/>
            <person name="Thoen E."/>
            <person name="Andreopoulos B."/>
            <person name="Lu D."/>
            <person name="Skrede I."/>
            <person name="Drula E."/>
            <person name="Henrissat B."/>
            <person name="Morin E."/>
            <person name="Kohler A."/>
            <person name="Barry K."/>
            <person name="LaButti K."/>
            <person name="Morin E."/>
            <person name="Salamov A."/>
            <person name="Lipzen A."/>
            <person name="Mereny Z."/>
            <person name="Hegedus B."/>
            <person name="Baldrian P."/>
            <person name="Stursova M."/>
            <person name="Weitz H."/>
            <person name="Taylor A."/>
            <person name="Grigoriev I.V."/>
            <person name="Nagy L.G."/>
            <person name="Martin F."/>
            <person name="Kauserud H."/>
        </authorList>
    </citation>
    <scope>NUCLEOTIDE SEQUENCE</scope>
    <source>
        <strain evidence="2">CBHHK173m</strain>
    </source>
</reference>
<gene>
    <name evidence="2" type="ORF">B0H15DRAFT_843345</name>
</gene>
<dbReference type="AlphaFoldDB" id="A0AAD6U2B1"/>
<accession>A0AAD6U2B1</accession>
<name>A0AAD6U2B1_9AGAR</name>
<dbReference type="EMBL" id="JARJCN010000029">
    <property type="protein sequence ID" value="KAJ7087276.1"/>
    <property type="molecule type" value="Genomic_DNA"/>
</dbReference>
<sequence length="189" mass="20194">MALNWTMLGPNRTPVPLPNEMTIANIDGGIELILRVPDAPPAQAATAGGSGGSKTLKAVGKITVTDKRFIFTSVDEPTLESLSVPLPSILSTKFEQPTFGSNYFTFEIKPAPDGGLTVGSTAEVRFKDGPMFEFVGILEKTRERAIFMKRQETENEEGLPVYTSPTEGSSTSSAGVNTVPVDNPPGYEV</sequence>
<dbReference type="PANTHER" id="PTHR31606:SF1">
    <property type="entry name" value="WW DOMAIN BINDING PROTEIN 2, ISOFORM E"/>
    <property type="match status" value="1"/>
</dbReference>
<dbReference type="GO" id="GO:0005634">
    <property type="term" value="C:nucleus"/>
    <property type="evidence" value="ECO:0007669"/>
    <property type="project" value="TreeGrafter"/>
</dbReference>
<evidence type="ECO:0000313" key="2">
    <source>
        <dbReference type="EMBL" id="KAJ7087276.1"/>
    </source>
</evidence>
<feature type="compositionally biased region" description="Polar residues" evidence="1">
    <location>
        <begin position="163"/>
        <end position="176"/>
    </location>
</feature>
<feature type="region of interest" description="Disordered" evidence="1">
    <location>
        <begin position="150"/>
        <end position="189"/>
    </location>
</feature>